<keyword evidence="8" id="KW-0675">Receptor</keyword>
<keyword evidence="3 10" id="KW-1134">Transmembrane beta strand</keyword>
<evidence type="ECO:0000256" key="5">
    <source>
        <dbReference type="ARBA" id="ARBA00022729"/>
    </source>
</evidence>
<dbReference type="Pfam" id="PF07715">
    <property type="entry name" value="Plug"/>
    <property type="match status" value="1"/>
</dbReference>
<dbReference type="GO" id="GO:0044718">
    <property type="term" value="P:siderophore transmembrane transport"/>
    <property type="evidence" value="ECO:0007669"/>
    <property type="project" value="TreeGrafter"/>
</dbReference>
<dbReference type="Pfam" id="PF00593">
    <property type="entry name" value="TonB_dep_Rec_b-barrel"/>
    <property type="match status" value="1"/>
</dbReference>
<evidence type="ECO:0000256" key="4">
    <source>
        <dbReference type="ARBA" id="ARBA00022692"/>
    </source>
</evidence>
<comment type="caution">
    <text evidence="14">The sequence shown here is derived from an EMBL/GenBank/DDBJ whole genome shotgun (WGS) entry which is preliminary data.</text>
</comment>
<dbReference type="InterPro" id="IPR037066">
    <property type="entry name" value="Plug_dom_sf"/>
</dbReference>
<evidence type="ECO:0000256" key="8">
    <source>
        <dbReference type="ARBA" id="ARBA00023170"/>
    </source>
</evidence>
<evidence type="ECO:0000256" key="6">
    <source>
        <dbReference type="ARBA" id="ARBA00023077"/>
    </source>
</evidence>
<evidence type="ECO:0000313" key="15">
    <source>
        <dbReference type="Proteomes" id="UP000178082"/>
    </source>
</evidence>
<sequence>MGKLKLSKNFCVYVIFFLLMKQILFASEPEDLGEIKVVESGKEESELTEKTRTSFVTVIRKEELDRGFNDLPEVLEKSVGVRIKKSGGLGDFSTISIRGSSSEQVLIYLDGILLNESQGGGVNLGDIPFSNIDSIEIYRGSSPVVFGASGIGGIVNIKTKFPEKKRNIFARFQYGSFETYRTDIFLSHKPGKYDYFIGIDYTGSDNDFKFEDDNGTKYNKRDDETKRRKNNDFKSLSFLAKFGYDFNSLTRIKLTNNLFRNYKGIPGISNYQSENADLRILENLSSMDFTKEALWVDQMNFYLNLYGSYKKQEFDDRLGEIGVGRQDNKNVTRSYGANLNLKYFLDEINTLNLLISLKNETYHPFDKFRKIQSGKSSRLTFSSGIEDEISLFNDHFIVVPSFRKDFIKNRFRGENGGLIFAKSEDDESSEEYSTWQTGFKVPVTEWFSLRANLGRYYRVPNFFELFGDRGGIIGNSKLVAEEGWNRDIGFRLAGDISNYIKSLSLEAVYFENKTENLILFIQNSQRTSRPENISKSENRGWELTGSVLLIEHLRLSTNYTRQDPKDKGKIPSRRNKILPGRAKSEFNSEVELFNSFGKIFYSYNKVEKIYLDPANLLPIRIREIHNIGISAFFEKKFSATFEVKNISDNRVEDTTGYPLPGRSYFLTMMWNF</sequence>
<dbReference type="PANTHER" id="PTHR30069">
    <property type="entry name" value="TONB-DEPENDENT OUTER MEMBRANE RECEPTOR"/>
    <property type="match status" value="1"/>
</dbReference>
<reference evidence="14 15" key="1">
    <citation type="journal article" date="2016" name="Nat. Commun.">
        <title>Thousands of microbial genomes shed light on interconnected biogeochemical processes in an aquifer system.</title>
        <authorList>
            <person name="Anantharaman K."/>
            <person name="Brown C.T."/>
            <person name="Hug L.A."/>
            <person name="Sharon I."/>
            <person name="Castelle C.J."/>
            <person name="Probst A.J."/>
            <person name="Thomas B.C."/>
            <person name="Singh A."/>
            <person name="Wilkins M.J."/>
            <person name="Karaoz U."/>
            <person name="Brodie E.L."/>
            <person name="Williams K.H."/>
            <person name="Hubbard S.S."/>
            <person name="Banfield J.F."/>
        </authorList>
    </citation>
    <scope>NUCLEOTIDE SEQUENCE [LARGE SCALE GENOMIC DNA]</scope>
</reference>
<feature type="domain" description="TonB-dependent receptor plug" evidence="13">
    <location>
        <begin position="53"/>
        <end position="154"/>
    </location>
</feature>
<evidence type="ECO:0000313" key="14">
    <source>
        <dbReference type="EMBL" id="OGL52601.1"/>
    </source>
</evidence>
<dbReference type="CDD" id="cd01347">
    <property type="entry name" value="ligand_gated_channel"/>
    <property type="match status" value="1"/>
</dbReference>
<dbReference type="Gene3D" id="2.170.130.10">
    <property type="entry name" value="TonB-dependent receptor, plug domain"/>
    <property type="match status" value="1"/>
</dbReference>
<dbReference type="Gene3D" id="2.40.170.20">
    <property type="entry name" value="TonB-dependent receptor, beta-barrel domain"/>
    <property type="match status" value="1"/>
</dbReference>
<dbReference type="InterPro" id="IPR036942">
    <property type="entry name" value="Beta-barrel_TonB_sf"/>
</dbReference>
<evidence type="ECO:0008006" key="16">
    <source>
        <dbReference type="Google" id="ProtNLM"/>
    </source>
</evidence>
<dbReference type="InterPro" id="IPR012910">
    <property type="entry name" value="Plug_dom"/>
</dbReference>
<dbReference type="AlphaFoldDB" id="A0A1F7SFS9"/>
<keyword evidence="6 11" id="KW-0798">TonB box</keyword>
<evidence type="ECO:0000259" key="12">
    <source>
        <dbReference type="Pfam" id="PF00593"/>
    </source>
</evidence>
<organism evidence="14 15">
    <name type="scientific">Candidatus Schekmanbacteria bacterium RIFCSPLOWO2_12_FULL_38_15</name>
    <dbReference type="NCBI Taxonomy" id="1817883"/>
    <lineage>
        <taxon>Bacteria</taxon>
        <taxon>Candidatus Schekmaniibacteriota</taxon>
    </lineage>
</organism>
<proteinExistence type="inferred from homology"/>
<dbReference type="EMBL" id="MGDI01000031">
    <property type="protein sequence ID" value="OGL52601.1"/>
    <property type="molecule type" value="Genomic_DNA"/>
</dbReference>
<comment type="similarity">
    <text evidence="10 11">Belongs to the TonB-dependent receptor family.</text>
</comment>
<dbReference type="InterPro" id="IPR039426">
    <property type="entry name" value="TonB-dep_rcpt-like"/>
</dbReference>
<accession>A0A1F7SFS9</accession>
<dbReference type="STRING" id="1817883.A3G31_11595"/>
<evidence type="ECO:0000256" key="3">
    <source>
        <dbReference type="ARBA" id="ARBA00022452"/>
    </source>
</evidence>
<dbReference type="Proteomes" id="UP000178082">
    <property type="component" value="Unassembled WGS sequence"/>
</dbReference>
<evidence type="ECO:0000256" key="9">
    <source>
        <dbReference type="ARBA" id="ARBA00023237"/>
    </source>
</evidence>
<keyword evidence="5" id="KW-0732">Signal</keyword>
<dbReference type="GO" id="GO:0009279">
    <property type="term" value="C:cell outer membrane"/>
    <property type="evidence" value="ECO:0007669"/>
    <property type="project" value="UniProtKB-SubCell"/>
</dbReference>
<keyword evidence="7 10" id="KW-0472">Membrane</keyword>
<evidence type="ECO:0000256" key="11">
    <source>
        <dbReference type="RuleBase" id="RU003357"/>
    </source>
</evidence>
<keyword evidence="4 10" id="KW-0812">Transmembrane</keyword>
<comment type="subcellular location">
    <subcellularLocation>
        <location evidence="1 10">Cell outer membrane</location>
        <topology evidence="1 10">Multi-pass membrane protein</topology>
    </subcellularLocation>
</comment>
<keyword evidence="9 10" id="KW-0998">Cell outer membrane</keyword>
<feature type="domain" description="TonB-dependent receptor-like beta-barrel" evidence="12">
    <location>
        <begin position="182"/>
        <end position="646"/>
    </location>
</feature>
<dbReference type="PANTHER" id="PTHR30069:SF29">
    <property type="entry name" value="HEMOGLOBIN AND HEMOGLOBIN-HAPTOGLOBIN-BINDING PROTEIN 1-RELATED"/>
    <property type="match status" value="1"/>
</dbReference>
<dbReference type="PROSITE" id="PS52016">
    <property type="entry name" value="TONB_DEPENDENT_REC_3"/>
    <property type="match status" value="1"/>
</dbReference>
<evidence type="ECO:0000256" key="10">
    <source>
        <dbReference type="PROSITE-ProRule" id="PRU01360"/>
    </source>
</evidence>
<evidence type="ECO:0000259" key="13">
    <source>
        <dbReference type="Pfam" id="PF07715"/>
    </source>
</evidence>
<evidence type="ECO:0000256" key="2">
    <source>
        <dbReference type="ARBA" id="ARBA00022448"/>
    </source>
</evidence>
<dbReference type="GO" id="GO:0015344">
    <property type="term" value="F:siderophore uptake transmembrane transporter activity"/>
    <property type="evidence" value="ECO:0007669"/>
    <property type="project" value="TreeGrafter"/>
</dbReference>
<evidence type="ECO:0000256" key="7">
    <source>
        <dbReference type="ARBA" id="ARBA00023136"/>
    </source>
</evidence>
<protein>
    <recommendedName>
        <fullName evidence="16">TonB-dependent receptor plug domain-containing protein</fullName>
    </recommendedName>
</protein>
<gene>
    <name evidence="14" type="ORF">A3G31_11595</name>
</gene>
<keyword evidence="2 10" id="KW-0813">Transport</keyword>
<name>A0A1F7SFS9_9BACT</name>
<evidence type="ECO:0000256" key="1">
    <source>
        <dbReference type="ARBA" id="ARBA00004571"/>
    </source>
</evidence>
<dbReference type="SUPFAM" id="SSF56935">
    <property type="entry name" value="Porins"/>
    <property type="match status" value="1"/>
</dbReference>
<dbReference type="InterPro" id="IPR000531">
    <property type="entry name" value="Beta-barrel_TonB"/>
</dbReference>